<evidence type="ECO:0000313" key="3">
    <source>
        <dbReference type="EMBL" id="THU94035.1"/>
    </source>
</evidence>
<keyword evidence="2" id="KW-0812">Transmembrane</keyword>
<accession>A0A4V4HF89</accession>
<evidence type="ECO:0000256" key="1">
    <source>
        <dbReference type="SAM" id="MobiDB-lite"/>
    </source>
</evidence>
<keyword evidence="4" id="KW-1185">Reference proteome</keyword>
<feature type="transmembrane region" description="Helical" evidence="2">
    <location>
        <begin position="164"/>
        <end position="184"/>
    </location>
</feature>
<dbReference type="Proteomes" id="UP000297245">
    <property type="component" value="Unassembled WGS sequence"/>
</dbReference>
<feature type="compositionally biased region" description="Basic and acidic residues" evidence="1">
    <location>
        <begin position="1"/>
        <end position="11"/>
    </location>
</feature>
<name>A0A4V4HF89_DENBC</name>
<feature type="region of interest" description="Disordered" evidence="1">
    <location>
        <begin position="1"/>
        <end position="53"/>
    </location>
</feature>
<sequence length="241" mass="26688">MSNLLDAHDEQGSTPSVDPVLTCNDGTFNPGLSALGRPQDPRNRANTPNINPIHRGEVEASNIIPLHFPDYLVPFSHYRYEDVVGCPPGAVRDYARFFKAPTEHATDRSGGTPQVLLAVSRFEDRIIVDTTTHSDAQVSLTINPKTDVPLEGSQSRSNGTGYKFYRAFVRAFFYTSAFVLVLVLPDMYDAATYWFQQQQQTDEVVLVGTGMQQRTASSELVLIIMRSALFYLIIALSGLVV</sequence>
<evidence type="ECO:0000256" key="2">
    <source>
        <dbReference type="SAM" id="Phobius"/>
    </source>
</evidence>
<feature type="transmembrane region" description="Helical" evidence="2">
    <location>
        <begin position="220"/>
        <end position="240"/>
    </location>
</feature>
<gene>
    <name evidence="3" type="ORF">K435DRAFT_799218</name>
</gene>
<protein>
    <submittedName>
        <fullName evidence="3">Uncharacterized protein</fullName>
    </submittedName>
</protein>
<keyword evidence="2" id="KW-0472">Membrane</keyword>
<reference evidence="3 4" key="1">
    <citation type="journal article" date="2019" name="Nat. Ecol. Evol.">
        <title>Megaphylogeny resolves global patterns of mushroom evolution.</title>
        <authorList>
            <person name="Varga T."/>
            <person name="Krizsan K."/>
            <person name="Foldi C."/>
            <person name="Dima B."/>
            <person name="Sanchez-Garcia M."/>
            <person name="Sanchez-Ramirez S."/>
            <person name="Szollosi G.J."/>
            <person name="Szarkandi J.G."/>
            <person name="Papp V."/>
            <person name="Albert L."/>
            <person name="Andreopoulos W."/>
            <person name="Angelini C."/>
            <person name="Antonin V."/>
            <person name="Barry K.W."/>
            <person name="Bougher N.L."/>
            <person name="Buchanan P."/>
            <person name="Buyck B."/>
            <person name="Bense V."/>
            <person name="Catcheside P."/>
            <person name="Chovatia M."/>
            <person name="Cooper J."/>
            <person name="Damon W."/>
            <person name="Desjardin D."/>
            <person name="Finy P."/>
            <person name="Geml J."/>
            <person name="Haridas S."/>
            <person name="Hughes K."/>
            <person name="Justo A."/>
            <person name="Karasinski D."/>
            <person name="Kautmanova I."/>
            <person name="Kiss B."/>
            <person name="Kocsube S."/>
            <person name="Kotiranta H."/>
            <person name="LaButti K.M."/>
            <person name="Lechner B.E."/>
            <person name="Liimatainen K."/>
            <person name="Lipzen A."/>
            <person name="Lukacs Z."/>
            <person name="Mihaltcheva S."/>
            <person name="Morgado L.N."/>
            <person name="Niskanen T."/>
            <person name="Noordeloos M.E."/>
            <person name="Ohm R.A."/>
            <person name="Ortiz-Santana B."/>
            <person name="Ovrebo C."/>
            <person name="Racz N."/>
            <person name="Riley R."/>
            <person name="Savchenko A."/>
            <person name="Shiryaev A."/>
            <person name="Soop K."/>
            <person name="Spirin V."/>
            <person name="Szebenyi C."/>
            <person name="Tomsovsky M."/>
            <person name="Tulloss R.E."/>
            <person name="Uehling J."/>
            <person name="Grigoriev I.V."/>
            <person name="Vagvolgyi C."/>
            <person name="Papp T."/>
            <person name="Martin F.M."/>
            <person name="Miettinen O."/>
            <person name="Hibbett D.S."/>
            <person name="Nagy L.G."/>
        </authorList>
    </citation>
    <scope>NUCLEOTIDE SEQUENCE [LARGE SCALE GENOMIC DNA]</scope>
    <source>
        <strain evidence="3 4">CBS 962.96</strain>
    </source>
</reference>
<dbReference type="EMBL" id="ML179233">
    <property type="protein sequence ID" value="THU94035.1"/>
    <property type="molecule type" value="Genomic_DNA"/>
</dbReference>
<proteinExistence type="predicted"/>
<evidence type="ECO:0000313" key="4">
    <source>
        <dbReference type="Proteomes" id="UP000297245"/>
    </source>
</evidence>
<dbReference type="AlphaFoldDB" id="A0A4V4HF89"/>
<keyword evidence="2" id="KW-1133">Transmembrane helix</keyword>
<organism evidence="3 4">
    <name type="scientific">Dendrothele bispora (strain CBS 962.96)</name>
    <dbReference type="NCBI Taxonomy" id="1314807"/>
    <lineage>
        <taxon>Eukaryota</taxon>
        <taxon>Fungi</taxon>
        <taxon>Dikarya</taxon>
        <taxon>Basidiomycota</taxon>
        <taxon>Agaricomycotina</taxon>
        <taxon>Agaricomycetes</taxon>
        <taxon>Agaricomycetidae</taxon>
        <taxon>Agaricales</taxon>
        <taxon>Agaricales incertae sedis</taxon>
        <taxon>Dendrothele</taxon>
    </lineage>
</organism>